<feature type="transmembrane region" description="Helical" evidence="2">
    <location>
        <begin position="6"/>
        <end position="25"/>
    </location>
</feature>
<keyword evidence="2" id="KW-0812">Transmembrane</keyword>
<evidence type="ECO:0000313" key="3">
    <source>
        <dbReference type="EMBL" id="KAK0630593.1"/>
    </source>
</evidence>
<reference evidence="3" key="1">
    <citation type="submission" date="2023-06" db="EMBL/GenBank/DDBJ databases">
        <title>Genome-scale phylogeny and comparative genomics of the fungal order Sordariales.</title>
        <authorList>
            <consortium name="Lawrence Berkeley National Laboratory"/>
            <person name="Hensen N."/>
            <person name="Bonometti L."/>
            <person name="Westerberg I."/>
            <person name="Brannstrom I.O."/>
            <person name="Guillou S."/>
            <person name="Cros-Aarteil S."/>
            <person name="Calhoun S."/>
            <person name="Haridas S."/>
            <person name="Kuo A."/>
            <person name="Mondo S."/>
            <person name="Pangilinan J."/>
            <person name="Riley R."/>
            <person name="LaButti K."/>
            <person name="Andreopoulos B."/>
            <person name="Lipzen A."/>
            <person name="Chen C."/>
            <person name="Yanf M."/>
            <person name="Daum C."/>
            <person name="Ng V."/>
            <person name="Clum A."/>
            <person name="Steindorff A."/>
            <person name="Ohm R."/>
            <person name="Martin F."/>
            <person name="Silar P."/>
            <person name="Natvig D."/>
            <person name="Lalanne C."/>
            <person name="Gautier V."/>
            <person name="Ament-velasquez S.L."/>
            <person name="Kruys A."/>
            <person name="Hutchinson M.I."/>
            <person name="Powell A.J."/>
            <person name="Barry K."/>
            <person name="Miller A.N."/>
            <person name="Grigoriev I.V."/>
            <person name="Debuchy R."/>
            <person name="Gladieux P."/>
            <person name="Thoren M.H."/>
            <person name="Johannesson H."/>
        </authorList>
    </citation>
    <scope>NUCLEOTIDE SEQUENCE</scope>
    <source>
        <strain evidence="3">SMH3391-2</strain>
    </source>
</reference>
<keyword evidence="4" id="KW-1185">Reference proteome</keyword>
<keyword evidence="2" id="KW-1133">Transmembrane helix</keyword>
<comment type="caution">
    <text evidence="3">The sequence shown here is derived from an EMBL/GenBank/DDBJ whole genome shotgun (WGS) entry which is preliminary data.</text>
</comment>
<organism evidence="3 4">
    <name type="scientific">Bombardia bombarda</name>
    <dbReference type="NCBI Taxonomy" id="252184"/>
    <lineage>
        <taxon>Eukaryota</taxon>
        <taxon>Fungi</taxon>
        <taxon>Dikarya</taxon>
        <taxon>Ascomycota</taxon>
        <taxon>Pezizomycotina</taxon>
        <taxon>Sordariomycetes</taxon>
        <taxon>Sordariomycetidae</taxon>
        <taxon>Sordariales</taxon>
        <taxon>Lasiosphaeriaceae</taxon>
        <taxon>Bombardia</taxon>
    </lineage>
</organism>
<keyword evidence="2" id="KW-0472">Membrane</keyword>
<evidence type="ECO:0000256" key="2">
    <source>
        <dbReference type="SAM" id="Phobius"/>
    </source>
</evidence>
<dbReference type="Proteomes" id="UP001174934">
    <property type="component" value="Unassembled WGS sequence"/>
</dbReference>
<evidence type="ECO:0000313" key="4">
    <source>
        <dbReference type="Proteomes" id="UP001174934"/>
    </source>
</evidence>
<feature type="region of interest" description="Disordered" evidence="1">
    <location>
        <begin position="109"/>
        <end position="129"/>
    </location>
</feature>
<feature type="transmembrane region" description="Helical" evidence="2">
    <location>
        <begin position="37"/>
        <end position="60"/>
    </location>
</feature>
<proteinExistence type="predicted"/>
<gene>
    <name evidence="3" type="ORF">B0T17DRAFT_528783</name>
</gene>
<protein>
    <submittedName>
        <fullName evidence="3">Uncharacterized protein</fullName>
    </submittedName>
</protein>
<name>A0AA40CAU0_9PEZI</name>
<sequence>MPRNPSQSSVTVIAASGSVHLFYLLPHHSSFIGHGRVIIIAAYLTPISLTLPVTLAPSVFSPLLHNIVGQQQEIDHLIAQPFILFHHEKILSATPKPLTQSPIPYSRKMASHQIRQKSPPGLPRPMTAC</sequence>
<accession>A0AA40CAU0</accession>
<dbReference type="EMBL" id="JAULSR010000002">
    <property type="protein sequence ID" value="KAK0630593.1"/>
    <property type="molecule type" value="Genomic_DNA"/>
</dbReference>
<dbReference type="AlphaFoldDB" id="A0AA40CAU0"/>
<evidence type="ECO:0000256" key="1">
    <source>
        <dbReference type="SAM" id="MobiDB-lite"/>
    </source>
</evidence>